<evidence type="ECO:0000313" key="3">
    <source>
        <dbReference type="Proteomes" id="UP000015001"/>
    </source>
</evidence>
<dbReference type="EMBL" id="AOPY01001495">
    <property type="protein sequence ID" value="EPJ37507.1"/>
    <property type="molecule type" value="Genomic_DNA"/>
</dbReference>
<evidence type="ECO:0000313" key="2">
    <source>
        <dbReference type="EMBL" id="EPJ37507.1"/>
    </source>
</evidence>
<reference evidence="2 3" key="1">
    <citation type="submission" date="2013-02" db="EMBL/GenBank/DDBJ databases">
        <title>Draft Genome Sequence of Streptomyces afghaniensis, Which Produces Compounds of the Julimycin B-Complex.</title>
        <authorList>
            <person name="Gruening B.A."/>
            <person name="Praeg A."/>
            <person name="Erxleben A."/>
            <person name="Guenther S."/>
            <person name="Fiedler H.-P."/>
            <person name="Goodfellow M."/>
            <person name="Mueller M."/>
        </authorList>
    </citation>
    <scope>NUCLEOTIDE SEQUENCE [LARGE SCALE GENOMIC DNA]</scope>
    <source>
        <strain evidence="2 3">772</strain>
    </source>
</reference>
<comment type="caution">
    <text evidence="2">The sequence shown here is derived from an EMBL/GenBank/DDBJ whole genome shotgun (WGS) entry which is preliminary data.</text>
</comment>
<feature type="compositionally biased region" description="Polar residues" evidence="1">
    <location>
        <begin position="18"/>
        <end position="31"/>
    </location>
</feature>
<dbReference type="AlphaFoldDB" id="S4MUX2"/>
<sequence>MSLPGDQSGVTFWERSRTMSMHGSTSSSLQGSPRRVPE</sequence>
<keyword evidence="3" id="KW-1185">Reference proteome</keyword>
<evidence type="ECO:0000256" key="1">
    <source>
        <dbReference type="SAM" id="MobiDB-lite"/>
    </source>
</evidence>
<feature type="region of interest" description="Disordered" evidence="1">
    <location>
        <begin position="1"/>
        <end position="38"/>
    </location>
</feature>
<organism evidence="2 3">
    <name type="scientific">Streptomyces afghaniensis 772</name>
    <dbReference type="NCBI Taxonomy" id="1283301"/>
    <lineage>
        <taxon>Bacteria</taxon>
        <taxon>Bacillati</taxon>
        <taxon>Actinomycetota</taxon>
        <taxon>Actinomycetes</taxon>
        <taxon>Kitasatosporales</taxon>
        <taxon>Streptomycetaceae</taxon>
        <taxon>Streptomyces</taxon>
    </lineage>
</organism>
<name>S4MUX2_9ACTN</name>
<dbReference type="HOGENOM" id="CLU_3333326_0_0_11"/>
<accession>S4MUX2</accession>
<dbReference type="Proteomes" id="UP000015001">
    <property type="component" value="Unassembled WGS sequence"/>
</dbReference>
<dbReference type="PATRIC" id="fig|1283301.3.peg.5403"/>
<gene>
    <name evidence="2" type="ORF">STAFG_5437</name>
</gene>
<proteinExistence type="predicted"/>
<protein>
    <submittedName>
        <fullName evidence="2">Uncharacterized protein</fullName>
    </submittedName>
</protein>